<reference evidence="19" key="1">
    <citation type="submission" date="2022-11" db="UniProtKB">
        <authorList>
            <consortium name="WormBaseParasite"/>
        </authorList>
    </citation>
    <scope>IDENTIFICATION</scope>
</reference>
<evidence type="ECO:0000256" key="3">
    <source>
        <dbReference type="ARBA" id="ARBA00004760"/>
    </source>
</evidence>
<evidence type="ECO:0000256" key="12">
    <source>
        <dbReference type="ARBA" id="ARBA00023239"/>
    </source>
</evidence>
<organism evidence="18 19">
    <name type="scientific">Acrobeloides nanus</name>
    <dbReference type="NCBI Taxonomy" id="290746"/>
    <lineage>
        <taxon>Eukaryota</taxon>
        <taxon>Metazoa</taxon>
        <taxon>Ecdysozoa</taxon>
        <taxon>Nematoda</taxon>
        <taxon>Chromadorea</taxon>
        <taxon>Rhabditida</taxon>
        <taxon>Tylenchina</taxon>
        <taxon>Cephalobomorpha</taxon>
        <taxon>Cephaloboidea</taxon>
        <taxon>Cephalobidae</taxon>
        <taxon>Acrobeloides</taxon>
    </lineage>
</organism>
<dbReference type="InterPro" id="IPR015424">
    <property type="entry name" value="PyrdxlP-dep_Trfase"/>
</dbReference>
<comment type="pathway">
    <text evidence="3">Lipid metabolism; sphingolipid metabolism.</text>
</comment>
<feature type="modified residue" description="N6-(pyridoxal phosphate)lysine" evidence="16">
    <location>
        <position position="345"/>
    </location>
</feature>
<keyword evidence="18" id="KW-1185">Reference proteome</keyword>
<evidence type="ECO:0000256" key="1">
    <source>
        <dbReference type="ARBA" id="ARBA00001933"/>
    </source>
</evidence>
<evidence type="ECO:0000313" key="18">
    <source>
        <dbReference type="Proteomes" id="UP000887540"/>
    </source>
</evidence>
<dbReference type="FunFam" id="3.40.640.10:FF:000020">
    <property type="entry name" value="sphingosine-1-phosphate lyase 1"/>
    <property type="match status" value="1"/>
</dbReference>
<dbReference type="SUPFAM" id="SSF53383">
    <property type="entry name" value="PLP-dependent transferases"/>
    <property type="match status" value="1"/>
</dbReference>
<keyword evidence="5" id="KW-0812">Transmembrane</keyword>
<evidence type="ECO:0000256" key="4">
    <source>
        <dbReference type="ARBA" id="ARBA00004991"/>
    </source>
</evidence>
<keyword evidence="11" id="KW-0472">Membrane</keyword>
<dbReference type="InterPro" id="IPR015421">
    <property type="entry name" value="PyrdxlP-dep_Trfase_major"/>
</dbReference>
<evidence type="ECO:0000256" key="9">
    <source>
        <dbReference type="ARBA" id="ARBA00022989"/>
    </source>
</evidence>
<name>A0A914CSG8_9BILA</name>
<evidence type="ECO:0000256" key="15">
    <source>
        <dbReference type="ARBA" id="ARBA00042568"/>
    </source>
</evidence>
<dbReference type="Gene3D" id="3.90.1150.10">
    <property type="entry name" value="Aspartate Aminotransferase, domain 1"/>
    <property type="match status" value="1"/>
</dbReference>
<evidence type="ECO:0000313" key="19">
    <source>
        <dbReference type="WBParaSite" id="ACRNAN_scaffold133.g6969.t1"/>
    </source>
</evidence>
<dbReference type="Pfam" id="PF00282">
    <property type="entry name" value="Pyridoxal_deC"/>
    <property type="match status" value="1"/>
</dbReference>
<dbReference type="AlphaFoldDB" id="A0A914CSG8"/>
<evidence type="ECO:0000256" key="7">
    <source>
        <dbReference type="ARBA" id="ARBA00022898"/>
    </source>
</evidence>
<evidence type="ECO:0000256" key="17">
    <source>
        <dbReference type="RuleBase" id="RU000382"/>
    </source>
</evidence>
<comment type="cofactor">
    <cofactor evidence="1 16 17">
        <name>pyridoxal 5'-phosphate</name>
        <dbReference type="ChEBI" id="CHEBI:597326"/>
    </cofactor>
</comment>
<keyword evidence="7 16" id="KW-0663">Pyridoxal phosphate</keyword>
<dbReference type="InterPro" id="IPR015422">
    <property type="entry name" value="PyrdxlP-dep_Trfase_small"/>
</dbReference>
<dbReference type="InterPro" id="IPR050477">
    <property type="entry name" value="GrpII_AminoAcid_Decarb"/>
</dbReference>
<dbReference type="InterPro" id="IPR002129">
    <property type="entry name" value="PyrdxlP-dep_de-COase"/>
</dbReference>
<evidence type="ECO:0000256" key="16">
    <source>
        <dbReference type="PIRSR" id="PIRSR602129-50"/>
    </source>
</evidence>
<evidence type="ECO:0000256" key="2">
    <source>
        <dbReference type="ARBA" id="ARBA00004389"/>
    </source>
</evidence>
<keyword evidence="10" id="KW-0443">Lipid metabolism</keyword>
<dbReference type="Gene3D" id="6.10.140.2150">
    <property type="match status" value="1"/>
</dbReference>
<dbReference type="GO" id="GO:0019752">
    <property type="term" value="P:carboxylic acid metabolic process"/>
    <property type="evidence" value="ECO:0007669"/>
    <property type="project" value="InterPro"/>
</dbReference>
<accession>A0A914CSG8</accession>
<keyword evidence="9" id="KW-1133">Transmembrane helix</keyword>
<dbReference type="GO" id="GO:0030170">
    <property type="term" value="F:pyridoxal phosphate binding"/>
    <property type="evidence" value="ECO:0007669"/>
    <property type="project" value="InterPro"/>
</dbReference>
<evidence type="ECO:0000256" key="5">
    <source>
        <dbReference type="ARBA" id="ARBA00022692"/>
    </source>
</evidence>
<proteinExistence type="inferred from homology"/>
<evidence type="ECO:0000256" key="11">
    <source>
        <dbReference type="ARBA" id="ARBA00023136"/>
    </source>
</evidence>
<dbReference type="Proteomes" id="UP000887540">
    <property type="component" value="Unplaced"/>
</dbReference>
<comment type="pathway">
    <text evidence="4">Sphingolipid metabolism.</text>
</comment>
<dbReference type="PANTHER" id="PTHR42735">
    <property type="match status" value="1"/>
</dbReference>
<evidence type="ECO:0000256" key="13">
    <source>
        <dbReference type="ARBA" id="ARBA00038302"/>
    </source>
</evidence>
<comment type="subcellular location">
    <subcellularLocation>
        <location evidence="2">Endoplasmic reticulum membrane</location>
        <topology evidence="2">Single-pass membrane protein</topology>
    </subcellularLocation>
</comment>
<dbReference type="Gene3D" id="3.40.640.10">
    <property type="entry name" value="Type I PLP-dependent aspartate aminotransferase-like (Major domain)"/>
    <property type="match status" value="1"/>
</dbReference>
<dbReference type="PANTHER" id="PTHR42735:SF6">
    <property type="entry name" value="SPHINGOSINE-1-PHOSPHATE LYASE 1"/>
    <property type="match status" value="1"/>
</dbReference>
<keyword evidence="6" id="KW-0256">Endoplasmic reticulum</keyword>
<evidence type="ECO:0000256" key="14">
    <source>
        <dbReference type="ARBA" id="ARBA00038965"/>
    </source>
</evidence>
<comment type="similarity">
    <text evidence="13">Belongs to the group II decarboxylase family. Sphingosine-1-phosphate lyase subfamily.</text>
</comment>
<evidence type="ECO:0000256" key="8">
    <source>
        <dbReference type="ARBA" id="ARBA00022919"/>
    </source>
</evidence>
<dbReference type="GO" id="GO:0030149">
    <property type="term" value="P:sphingolipid catabolic process"/>
    <property type="evidence" value="ECO:0007669"/>
    <property type="project" value="TreeGrafter"/>
</dbReference>
<dbReference type="WBParaSite" id="ACRNAN_scaffold133.g6969.t1">
    <property type="protein sequence ID" value="ACRNAN_scaffold133.g6969.t1"/>
    <property type="gene ID" value="ACRNAN_scaffold133.g6969"/>
</dbReference>
<dbReference type="GO" id="GO:0005789">
    <property type="term" value="C:endoplasmic reticulum membrane"/>
    <property type="evidence" value="ECO:0007669"/>
    <property type="project" value="UniProtKB-SubCell"/>
</dbReference>
<keyword evidence="12 17" id="KW-0456">Lyase</keyword>
<evidence type="ECO:0000256" key="6">
    <source>
        <dbReference type="ARBA" id="ARBA00022824"/>
    </source>
</evidence>
<keyword evidence="8" id="KW-0746">Sphingolipid metabolism</keyword>
<dbReference type="EC" id="4.1.2.27" evidence="14"/>
<sequence length="592" mass="67051">MDVVDSSSWRALVHFVDEWREISNLTLDHLEPWQIVFYTLSVVFFIQWARKIAKYEENLSLMWLLNDILIYLPGMQKKIEGFKEASRKEIEEKLLRFDRKKEFYRFLPDRGLTTEEIVGEAAEYKIMGDALFSRGLLSGASLSDNDENYQRMAQKIFDMYNSVNAIYPDVFPGCRKMEAEVIRMLAQLYHGGPKSCGSITISGTESILLACIAYRNRAFKLGLRKPEIVIAKNAHIGFAKAAKLLDIRVVRVPLSKNFEVNVSAMKRAISRETCMLVASMPSYVYGTMDNIDKISQLGIRYGVPVHVDACLGGFLMPFMEHCDFPVSEFDFRLSGVTSISVDLDKYAYCPTGSSAILYRDEEFFHFQCFTEPRWAGGVYVSPTLSGNRPGSMIALTWATLLFNGRLGYVEKTHRIIDAARLLREKIQDQIDDIEILGEPALSIITFTSRNLKIPIHIIGDEMNELGWNLCFVQNPLALRVCIGLKYACEEVLEEFVEDLKKCCEKVLNNTDLVYPAKTLAVYGISSSIEDFGISEEMPDILLTSLYATPVHPQRSTRTLSIEGRKMSLSQHIGFPSLLGRDAVQKLGPSPKE</sequence>
<evidence type="ECO:0000256" key="10">
    <source>
        <dbReference type="ARBA" id="ARBA00023098"/>
    </source>
</evidence>
<dbReference type="GO" id="GO:0008117">
    <property type="term" value="F:sphinganine-1-phosphate aldolase activity"/>
    <property type="evidence" value="ECO:0007669"/>
    <property type="project" value="UniProtKB-EC"/>
</dbReference>
<protein>
    <recommendedName>
        <fullName evidence="14">sphinganine-1-phosphate aldolase</fullName>
        <ecNumber evidence="14">4.1.2.27</ecNumber>
    </recommendedName>
    <alternativeName>
        <fullName evidence="15">Sphingosine-1-phosphate aldolase</fullName>
    </alternativeName>
</protein>